<dbReference type="Proteomes" id="UP001595997">
    <property type="component" value="Unassembled WGS sequence"/>
</dbReference>
<protein>
    <recommendedName>
        <fullName evidence="4">Transposase</fullName>
    </recommendedName>
</protein>
<evidence type="ECO:0000313" key="2">
    <source>
        <dbReference type="EMBL" id="MFC4495624.1"/>
    </source>
</evidence>
<comment type="caution">
    <text evidence="2">The sequence shown here is derived from an EMBL/GenBank/DDBJ whole genome shotgun (WGS) entry which is preliminary data.</text>
</comment>
<organism evidence="2 3">
    <name type="scientific">Streptomyces ovatisporus</name>
    <dbReference type="NCBI Taxonomy" id="1128682"/>
    <lineage>
        <taxon>Bacteria</taxon>
        <taxon>Bacillati</taxon>
        <taxon>Actinomycetota</taxon>
        <taxon>Actinomycetes</taxon>
        <taxon>Kitasatosporales</taxon>
        <taxon>Streptomycetaceae</taxon>
        <taxon>Streptomyces</taxon>
    </lineage>
</organism>
<evidence type="ECO:0000313" key="3">
    <source>
        <dbReference type="Proteomes" id="UP001595997"/>
    </source>
</evidence>
<keyword evidence="3" id="KW-1185">Reference proteome</keyword>
<gene>
    <name evidence="2" type="ORF">ACFPA8_15960</name>
</gene>
<dbReference type="RefSeq" id="WP_386448729.1">
    <property type="nucleotide sequence ID" value="NZ_JBHSFH010000007.1"/>
</dbReference>
<evidence type="ECO:0008006" key="4">
    <source>
        <dbReference type="Google" id="ProtNLM"/>
    </source>
</evidence>
<dbReference type="EMBL" id="JBHSFH010000007">
    <property type="protein sequence ID" value="MFC4495624.1"/>
    <property type="molecule type" value="Genomic_DNA"/>
</dbReference>
<proteinExistence type="predicted"/>
<sequence length="82" mass="9463">MATRNPLAEAIEASGNRRIRGLAARTILLVFQLTHANRRKIKNWVDTLTLADQDPRRRTHHRRRTKPLGRWTPTGYRAPTPA</sequence>
<feature type="compositionally biased region" description="Basic residues" evidence="1">
    <location>
        <begin position="57"/>
        <end position="67"/>
    </location>
</feature>
<feature type="region of interest" description="Disordered" evidence="1">
    <location>
        <begin position="54"/>
        <end position="82"/>
    </location>
</feature>
<name>A0ABV9A9D6_9ACTN</name>
<evidence type="ECO:0000256" key="1">
    <source>
        <dbReference type="SAM" id="MobiDB-lite"/>
    </source>
</evidence>
<reference evidence="3" key="1">
    <citation type="journal article" date="2019" name="Int. J. Syst. Evol. Microbiol.">
        <title>The Global Catalogue of Microorganisms (GCM) 10K type strain sequencing project: providing services to taxonomists for standard genome sequencing and annotation.</title>
        <authorList>
            <consortium name="The Broad Institute Genomics Platform"/>
            <consortium name="The Broad Institute Genome Sequencing Center for Infectious Disease"/>
            <person name="Wu L."/>
            <person name="Ma J."/>
        </authorList>
    </citation>
    <scope>NUCLEOTIDE SEQUENCE [LARGE SCALE GENOMIC DNA]</scope>
    <source>
        <strain evidence="3">CGMCC 4.7357</strain>
    </source>
</reference>
<accession>A0ABV9A9D6</accession>